<feature type="compositionally biased region" description="Basic and acidic residues" evidence="1">
    <location>
        <begin position="14"/>
        <end position="23"/>
    </location>
</feature>
<comment type="caution">
    <text evidence="2">The sequence shown here is derived from an EMBL/GenBank/DDBJ whole genome shotgun (WGS) entry which is preliminary data.</text>
</comment>
<organism evidence="2 3">
    <name type="scientific">Xylaria bambusicola</name>
    <dbReference type="NCBI Taxonomy" id="326684"/>
    <lineage>
        <taxon>Eukaryota</taxon>
        <taxon>Fungi</taxon>
        <taxon>Dikarya</taxon>
        <taxon>Ascomycota</taxon>
        <taxon>Pezizomycotina</taxon>
        <taxon>Sordariomycetes</taxon>
        <taxon>Xylariomycetidae</taxon>
        <taxon>Xylariales</taxon>
        <taxon>Xylariaceae</taxon>
        <taxon>Xylaria</taxon>
    </lineage>
</organism>
<accession>A0AAN7V4H1</accession>
<name>A0AAN7V4H1_9PEZI</name>
<dbReference type="EMBL" id="JAWHQM010000087">
    <property type="protein sequence ID" value="KAK5637004.1"/>
    <property type="molecule type" value="Genomic_DNA"/>
</dbReference>
<feature type="compositionally biased region" description="Acidic residues" evidence="1">
    <location>
        <begin position="32"/>
        <end position="43"/>
    </location>
</feature>
<keyword evidence="3" id="KW-1185">Reference proteome</keyword>
<feature type="region of interest" description="Disordered" evidence="1">
    <location>
        <begin position="1"/>
        <end position="43"/>
    </location>
</feature>
<protein>
    <submittedName>
        <fullName evidence="2">Uncharacterized protein</fullName>
    </submittedName>
</protein>
<reference evidence="2 3" key="1">
    <citation type="submission" date="2023-10" db="EMBL/GenBank/DDBJ databases">
        <title>Draft genome sequence of Xylaria bambusicola isolate GMP-LS, the root and basal stem rot pathogen of sugarcane in Indonesia.</title>
        <authorList>
            <person name="Selvaraj P."/>
            <person name="Muralishankar V."/>
            <person name="Muruganantham S."/>
            <person name="Sp S."/>
            <person name="Haryani S."/>
            <person name="Lau K.J.X."/>
            <person name="Naqvi N.I."/>
        </authorList>
    </citation>
    <scope>NUCLEOTIDE SEQUENCE [LARGE SCALE GENOMIC DNA]</scope>
    <source>
        <strain evidence="2">GMP-LS</strain>
    </source>
</reference>
<evidence type="ECO:0000313" key="2">
    <source>
        <dbReference type="EMBL" id="KAK5637004.1"/>
    </source>
</evidence>
<sequence>MNVTRTKSKPVPMRNDKDDIDIAKRRKRKNTEEDDQQTIDTDDTNMMTIARLDRRLLSIIPGSRNIITDTTSLVQRVASKGEIISFYE</sequence>
<dbReference type="Proteomes" id="UP001305414">
    <property type="component" value="Unassembled WGS sequence"/>
</dbReference>
<evidence type="ECO:0000256" key="1">
    <source>
        <dbReference type="SAM" id="MobiDB-lite"/>
    </source>
</evidence>
<proteinExistence type="predicted"/>
<evidence type="ECO:0000313" key="3">
    <source>
        <dbReference type="Proteomes" id="UP001305414"/>
    </source>
</evidence>
<gene>
    <name evidence="2" type="ORF">RRF57_012716</name>
</gene>
<dbReference type="AlphaFoldDB" id="A0AAN7V4H1"/>